<dbReference type="InParanoid" id="D6RNY6"/>
<dbReference type="RefSeq" id="XP_002910943.1">
    <property type="nucleotide sequence ID" value="XM_002910897.1"/>
</dbReference>
<protein>
    <submittedName>
        <fullName evidence="1">Uncharacterized protein</fullName>
    </submittedName>
</protein>
<organism evidence="1 2">
    <name type="scientific">Coprinopsis cinerea (strain Okayama-7 / 130 / ATCC MYA-4618 / FGSC 9003)</name>
    <name type="common">Inky cap fungus</name>
    <name type="synonym">Hormographiella aspergillata</name>
    <dbReference type="NCBI Taxonomy" id="240176"/>
    <lineage>
        <taxon>Eukaryota</taxon>
        <taxon>Fungi</taxon>
        <taxon>Dikarya</taxon>
        <taxon>Basidiomycota</taxon>
        <taxon>Agaricomycotina</taxon>
        <taxon>Agaricomycetes</taxon>
        <taxon>Agaricomycetidae</taxon>
        <taxon>Agaricales</taxon>
        <taxon>Agaricineae</taxon>
        <taxon>Psathyrellaceae</taxon>
        <taxon>Coprinopsis</taxon>
    </lineage>
</organism>
<dbReference type="Proteomes" id="UP000001861">
    <property type="component" value="Unassembled WGS sequence"/>
</dbReference>
<dbReference type="KEGG" id="cci:CC1G_14921"/>
<name>D6RNY6_COPC7</name>
<evidence type="ECO:0000313" key="2">
    <source>
        <dbReference type="Proteomes" id="UP000001861"/>
    </source>
</evidence>
<evidence type="ECO:0000313" key="1">
    <source>
        <dbReference type="EMBL" id="EFI27449.1"/>
    </source>
</evidence>
<dbReference type="GeneID" id="9378266"/>
<gene>
    <name evidence="1" type="ORF">CC1G_14921</name>
</gene>
<reference evidence="1 2" key="1">
    <citation type="journal article" date="2010" name="Proc. Natl. Acad. Sci. U.S.A.">
        <title>Insights into evolution of multicellular fungi from the assembled chromosomes of the mushroom Coprinopsis cinerea (Coprinus cinereus).</title>
        <authorList>
            <person name="Stajich J.E."/>
            <person name="Wilke S.K."/>
            <person name="Ahren D."/>
            <person name="Au C.H."/>
            <person name="Birren B.W."/>
            <person name="Borodovsky M."/>
            <person name="Burns C."/>
            <person name="Canback B."/>
            <person name="Casselton L.A."/>
            <person name="Cheng C.K."/>
            <person name="Deng J."/>
            <person name="Dietrich F.S."/>
            <person name="Fargo D.C."/>
            <person name="Farman M.L."/>
            <person name="Gathman A.C."/>
            <person name="Goldberg J."/>
            <person name="Guigo R."/>
            <person name="Hoegger P.J."/>
            <person name="Hooker J.B."/>
            <person name="Huggins A."/>
            <person name="James T.Y."/>
            <person name="Kamada T."/>
            <person name="Kilaru S."/>
            <person name="Kodira C."/>
            <person name="Kues U."/>
            <person name="Kupfer D."/>
            <person name="Kwan H.S."/>
            <person name="Lomsadze A."/>
            <person name="Li W."/>
            <person name="Lilly W.W."/>
            <person name="Ma L.J."/>
            <person name="Mackey A.J."/>
            <person name="Manning G."/>
            <person name="Martin F."/>
            <person name="Muraguchi H."/>
            <person name="Natvig D.O."/>
            <person name="Palmerini H."/>
            <person name="Ramesh M.A."/>
            <person name="Rehmeyer C.J."/>
            <person name="Roe B.A."/>
            <person name="Shenoy N."/>
            <person name="Stanke M."/>
            <person name="Ter-Hovhannisyan V."/>
            <person name="Tunlid A."/>
            <person name="Velagapudi R."/>
            <person name="Vision T.J."/>
            <person name="Zeng Q."/>
            <person name="Zolan M.E."/>
            <person name="Pukkila P.J."/>
        </authorList>
    </citation>
    <scope>NUCLEOTIDE SEQUENCE [LARGE SCALE GENOMIC DNA]</scope>
    <source>
        <strain evidence="2">Okayama-7 / 130 / ATCC MYA-4618 / FGSC 9003</strain>
    </source>
</reference>
<proteinExistence type="predicted"/>
<accession>D6RNY6</accession>
<keyword evidence="2" id="KW-1185">Reference proteome</keyword>
<sequence>MASPLTDRRAAVDCTTFNLTSFCAKCDEDKSRKINRRR</sequence>
<dbReference type="AlphaFoldDB" id="D6RNY6"/>
<dbReference type="VEuPathDB" id="FungiDB:CC1G_14921"/>
<dbReference type="HOGENOM" id="CLU_3335535_0_0_1"/>
<dbReference type="EMBL" id="AACS02000007">
    <property type="protein sequence ID" value="EFI27449.1"/>
    <property type="molecule type" value="Genomic_DNA"/>
</dbReference>
<comment type="caution">
    <text evidence="1">The sequence shown here is derived from an EMBL/GenBank/DDBJ whole genome shotgun (WGS) entry which is preliminary data.</text>
</comment>